<feature type="transmembrane region" description="Helical" evidence="5">
    <location>
        <begin position="329"/>
        <end position="352"/>
    </location>
</feature>
<keyword evidence="2 5" id="KW-0812">Transmembrane</keyword>
<protein>
    <submittedName>
        <fullName evidence="6">Uncharacterized protein</fullName>
    </submittedName>
</protein>
<feature type="transmembrane region" description="Helical" evidence="5">
    <location>
        <begin position="222"/>
        <end position="239"/>
    </location>
</feature>
<feature type="transmembrane region" description="Helical" evidence="5">
    <location>
        <begin position="156"/>
        <end position="175"/>
    </location>
</feature>
<dbReference type="EMBL" id="CAMPGE010013758">
    <property type="protein sequence ID" value="CAI2372471.1"/>
    <property type="molecule type" value="Genomic_DNA"/>
</dbReference>
<dbReference type="AlphaFoldDB" id="A0AAD1UMX3"/>
<name>A0AAD1UMX3_EUPCR</name>
<evidence type="ECO:0000256" key="2">
    <source>
        <dbReference type="ARBA" id="ARBA00022692"/>
    </source>
</evidence>
<feature type="transmembrane region" description="Helical" evidence="5">
    <location>
        <begin position="97"/>
        <end position="120"/>
    </location>
</feature>
<accession>A0AAD1UMX3</accession>
<sequence>MAGRPHIFVLYIYMVAMILGGAGNGVATKIVDKTEFNDKPFHHPYFQSFAMFVAESLCIFAYLYELWDAKKKYGNYELSPDVIEAKRRGKSTKINPLKFIFPMLCDAVGSTLQLFAYLYIQVSAAQMIQGCIVLVTAFQSVLFLRKRLHRHHWTGLFFVVLGIALVGLAVMISGSDSDEDKPIVGIILMFGSILIQGSQFVIEEKFLGDYYISPLKVVGWEGIWGVLLFAILLPAFQFIPCDLDFCSNGVIEDTHLALRHLINVKTALILQIVGVLCMIAYNGFGITITKHMSATSRTTLKQTKIVIVWIFFLAYQGDGHESFKPLQLVGFLILVAGIILYNEIIVIPFLGFNKNTMKEKEKTKQRVESLLSGMSRTFDEEDEAKVIQSSHTG</sequence>
<evidence type="ECO:0000313" key="6">
    <source>
        <dbReference type="EMBL" id="CAI2372471.1"/>
    </source>
</evidence>
<comment type="subcellular location">
    <subcellularLocation>
        <location evidence="1">Membrane</location>
        <topology evidence="1">Multi-pass membrane protein</topology>
    </subcellularLocation>
</comment>
<dbReference type="PANTHER" id="PTHR13146">
    <property type="match status" value="1"/>
</dbReference>
<dbReference type="GO" id="GO:0016020">
    <property type="term" value="C:membrane"/>
    <property type="evidence" value="ECO:0007669"/>
    <property type="project" value="UniProtKB-SubCell"/>
</dbReference>
<evidence type="ECO:0000313" key="7">
    <source>
        <dbReference type="Proteomes" id="UP001295684"/>
    </source>
</evidence>
<dbReference type="Proteomes" id="UP001295684">
    <property type="component" value="Unassembled WGS sequence"/>
</dbReference>
<feature type="transmembrane region" description="Helical" evidence="5">
    <location>
        <begin position="300"/>
        <end position="317"/>
    </location>
</feature>
<organism evidence="6 7">
    <name type="scientific">Euplotes crassus</name>
    <dbReference type="NCBI Taxonomy" id="5936"/>
    <lineage>
        <taxon>Eukaryota</taxon>
        <taxon>Sar</taxon>
        <taxon>Alveolata</taxon>
        <taxon>Ciliophora</taxon>
        <taxon>Intramacronucleata</taxon>
        <taxon>Spirotrichea</taxon>
        <taxon>Hypotrichia</taxon>
        <taxon>Euplotida</taxon>
        <taxon>Euplotidae</taxon>
        <taxon>Moneuplotes</taxon>
    </lineage>
</organism>
<keyword evidence="4 5" id="KW-0472">Membrane</keyword>
<gene>
    <name evidence="6" type="ORF">ECRASSUSDP1_LOCUS13802</name>
</gene>
<evidence type="ECO:0000256" key="3">
    <source>
        <dbReference type="ARBA" id="ARBA00022989"/>
    </source>
</evidence>
<evidence type="ECO:0000256" key="4">
    <source>
        <dbReference type="ARBA" id="ARBA00023136"/>
    </source>
</evidence>
<dbReference type="Pfam" id="PF04142">
    <property type="entry name" value="Nuc_sug_transp"/>
    <property type="match status" value="1"/>
</dbReference>
<comment type="caution">
    <text evidence="6">The sequence shown here is derived from an EMBL/GenBank/DDBJ whole genome shotgun (WGS) entry which is preliminary data.</text>
</comment>
<dbReference type="Gene3D" id="1.10.3730.20">
    <property type="match status" value="1"/>
</dbReference>
<keyword evidence="3 5" id="KW-1133">Transmembrane helix</keyword>
<dbReference type="InterPro" id="IPR007271">
    <property type="entry name" value="Nuc_sug_transpt"/>
</dbReference>
<proteinExistence type="predicted"/>
<reference evidence="6" key="1">
    <citation type="submission" date="2023-07" db="EMBL/GenBank/DDBJ databases">
        <authorList>
            <consortium name="AG Swart"/>
            <person name="Singh M."/>
            <person name="Singh A."/>
            <person name="Seah K."/>
            <person name="Emmerich C."/>
        </authorList>
    </citation>
    <scope>NUCLEOTIDE SEQUENCE</scope>
    <source>
        <strain evidence="6">DP1</strain>
    </source>
</reference>
<dbReference type="PANTHER" id="PTHR13146:SF0">
    <property type="entry name" value="SOLUTE CARRIER FAMILY 35 MEMBER F6"/>
    <property type="match status" value="1"/>
</dbReference>
<dbReference type="InterPro" id="IPR037185">
    <property type="entry name" value="EmrE-like"/>
</dbReference>
<feature type="transmembrane region" description="Helical" evidence="5">
    <location>
        <begin position="7"/>
        <end position="25"/>
    </location>
</feature>
<feature type="transmembrane region" description="Helical" evidence="5">
    <location>
        <begin position="45"/>
        <end position="64"/>
    </location>
</feature>
<evidence type="ECO:0000256" key="1">
    <source>
        <dbReference type="ARBA" id="ARBA00004141"/>
    </source>
</evidence>
<feature type="transmembrane region" description="Helical" evidence="5">
    <location>
        <begin position="126"/>
        <end position="144"/>
    </location>
</feature>
<dbReference type="SUPFAM" id="SSF103481">
    <property type="entry name" value="Multidrug resistance efflux transporter EmrE"/>
    <property type="match status" value="1"/>
</dbReference>
<feature type="transmembrane region" description="Helical" evidence="5">
    <location>
        <begin position="181"/>
        <end position="202"/>
    </location>
</feature>
<keyword evidence="7" id="KW-1185">Reference proteome</keyword>
<feature type="transmembrane region" description="Helical" evidence="5">
    <location>
        <begin position="268"/>
        <end position="288"/>
    </location>
</feature>
<evidence type="ECO:0000256" key="5">
    <source>
        <dbReference type="SAM" id="Phobius"/>
    </source>
</evidence>